<evidence type="ECO:0000256" key="1">
    <source>
        <dbReference type="SAM" id="Phobius"/>
    </source>
</evidence>
<keyword evidence="1" id="KW-0472">Membrane</keyword>
<protein>
    <submittedName>
        <fullName evidence="2">Uncharacterized protein</fullName>
    </submittedName>
</protein>
<name>A0A7S0UEM2_9STRA</name>
<dbReference type="AlphaFoldDB" id="A0A7S0UEM2"/>
<keyword evidence="1" id="KW-1133">Transmembrane helix</keyword>
<dbReference type="EMBL" id="HBFL01000243">
    <property type="protein sequence ID" value="CAD8760130.1"/>
    <property type="molecule type" value="Transcribed_RNA"/>
</dbReference>
<organism evidence="2">
    <name type="scientific">Pseudo-nitzschia delicatissima</name>
    <dbReference type="NCBI Taxonomy" id="44447"/>
    <lineage>
        <taxon>Eukaryota</taxon>
        <taxon>Sar</taxon>
        <taxon>Stramenopiles</taxon>
        <taxon>Ochrophyta</taxon>
        <taxon>Bacillariophyta</taxon>
        <taxon>Bacillariophyceae</taxon>
        <taxon>Bacillariophycidae</taxon>
        <taxon>Bacillariales</taxon>
        <taxon>Bacillariaceae</taxon>
        <taxon>Pseudo-nitzschia</taxon>
    </lineage>
</organism>
<keyword evidence="1" id="KW-0812">Transmembrane</keyword>
<sequence length="174" mass="19757">MNASKIKPIGASLLRINRNYVAETTTSLVRQSNGSITSGNYSNARRRFLSSNKKAKKPKLSKPESENLQAIWCTSQVATKPTSLDMGKFGLKRFDYSNMTPPVWTTPPHPPTKTLAERVVFPLSIVVVAGIVLWVYMSPEEEDMKDYWKRVESGQILLDDDDDEWEDDDDEEEE</sequence>
<gene>
    <name evidence="2" type="ORF">PDEL1432_LOCUS169</name>
</gene>
<accession>A0A7S0UEM2</accession>
<proteinExistence type="predicted"/>
<reference evidence="2" key="1">
    <citation type="submission" date="2021-01" db="EMBL/GenBank/DDBJ databases">
        <authorList>
            <person name="Corre E."/>
            <person name="Pelletier E."/>
            <person name="Niang G."/>
            <person name="Scheremetjew M."/>
            <person name="Finn R."/>
            <person name="Kale V."/>
            <person name="Holt S."/>
            <person name="Cochrane G."/>
            <person name="Meng A."/>
            <person name="Brown T."/>
            <person name="Cohen L."/>
        </authorList>
    </citation>
    <scope>NUCLEOTIDE SEQUENCE</scope>
    <source>
        <strain evidence="2">UNC1205</strain>
    </source>
</reference>
<evidence type="ECO:0000313" key="2">
    <source>
        <dbReference type="EMBL" id="CAD8760130.1"/>
    </source>
</evidence>
<feature type="transmembrane region" description="Helical" evidence="1">
    <location>
        <begin position="119"/>
        <end position="137"/>
    </location>
</feature>